<dbReference type="HOGENOM" id="CLU_203981_0_0_5"/>
<dbReference type="OrthoDB" id="8421262at2"/>
<dbReference type="Proteomes" id="UP000027180">
    <property type="component" value="Chromosome"/>
</dbReference>
<dbReference type="AlphaFoldDB" id="A0A060I6V4"/>
<organism evidence="1 2">
    <name type="scientific">Rhizobium etli bv. mimosae str. IE4771</name>
    <dbReference type="NCBI Taxonomy" id="1432050"/>
    <lineage>
        <taxon>Bacteria</taxon>
        <taxon>Pseudomonadati</taxon>
        <taxon>Pseudomonadota</taxon>
        <taxon>Alphaproteobacteria</taxon>
        <taxon>Hyphomicrobiales</taxon>
        <taxon>Rhizobiaceae</taxon>
        <taxon>Rhizobium/Agrobacterium group</taxon>
        <taxon>Rhizobium</taxon>
    </lineage>
</organism>
<dbReference type="EMBL" id="CP006986">
    <property type="protein sequence ID" value="AIC27281.1"/>
    <property type="molecule type" value="Genomic_DNA"/>
</dbReference>
<gene>
    <name evidence="1" type="ORF">IE4771_CH02172</name>
</gene>
<sequence length="69" mass="7843">MTDAPKTATPARRVLRGRPYSFSEFARKYRLDDKEAKRLYEKFGPSATELDLLMAAKRRPPGLPTSLDS</sequence>
<accession>A0A060I6V4</accession>
<proteinExistence type="predicted"/>
<protein>
    <submittedName>
        <fullName evidence="1">Uncharacterized protein</fullName>
    </submittedName>
</protein>
<name>A0A060I6V4_RHIET</name>
<evidence type="ECO:0000313" key="1">
    <source>
        <dbReference type="EMBL" id="AIC27281.1"/>
    </source>
</evidence>
<dbReference type="KEGG" id="rei:IE4771_CH02172"/>
<reference evidence="1 2" key="1">
    <citation type="submission" date="2013-12" db="EMBL/GenBank/DDBJ databases">
        <title>Complete genome sequence of Rhizobium etli bv. mimosae IE4771.</title>
        <authorList>
            <person name="Bustos P."/>
            <person name="Santamaria R.I."/>
            <person name="Lozano L."/>
            <person name="Ormeno-Orrillo E."/>
            <person name="Rogel M.A."/>
            <person name="Romero D."/>
            <person name="Cevallos M.A."/>
            <person name="Martinez-Romero E."/>
            <person name="Gonzalez V."/>
        </authorList>
    </citation>
    <scope>NUCLEOTIDE SEQUENCE [LARGE SCALE GENOMIC DNA]</scope>
    <source>
        <strain evidence="1 2">IE4771</strain>
    </source>
</reference>
<evidence type="ECO:0000313" key="2">
    <source>
        <dbReference type="Proteomes" id="UP000027180"/>
    </source>
</evidence>
<dbReference type="RefSeq" id="WP_009993527.1">
    <property type="nucleotide sequence ID" value="NZ_CP006986.1"/>
</dbReference>